<dbReference type="GO" id="GO:0120159">
    <property type="term" value="F:rRNA pseudouridine synthase activity"/>
    <property type="evidence" value="ECO:0007669"/>
    <property type="project" value="UniProtKB-ARBA"/>
</dbReference>
<dbReference type="NCBIfam" id="TIGR00093">
    <property type="entry name" value="pseudouridine synthase"/>
    <property type="match status" value="1"/>
</dbReference>
<dbReference type="Pfam" id="PF00849">
    <property type="entry name" value="PseudoU_synth_2"/>
    <property type="match status" value="1"/>
</dbReference>
<dbReference type="GO" id="GO:0000455">
    <property type="term" value="P:enzyme-directed rRNA pseudouridine synthesis"/>
    <property type="evidence" value="ECO:0007669"/>
    <property type="project" value="UniProtKB-ARBA"/>
</dbReference>
<dbReference type="PANTHER" id="PTHR47683">
    <property type="entry name" value="PSEUDOURIDINE SYNTHASE FAMILY PROTEIN-RELATED"/>
    <property type="match status" value="1"/>
</dbReference>
<dbReference type="InterPro" id="IPR002942">
    <property type="entry name" value="S4_RNA-bd"/>
</dbReference>
<dbReference type="SUPFAM" id="SSF55120">
    <property type="entry name" value="Pseudouridine synthase"/>
    <property type="match status" value="1"/>
</dbReference>
<evidence type="ECO:0000256" key="3">
    <source>
        <dbReference type="PROSITE-ProRule" id="PRU00182"/>
    </source>
</evidence>
<accession>A0A9D1J7A5</accession>
<dbReference type="SMART" id="SM00363">
    <property type="entry name" value="S4"/>
    <property type="match status" value="1"/>
</dbReference>
<evidence type="ECO:0000313" key="7">
    <source>
        <dbReference type="EMBL" id="HIR63487.1"/>
    </source>
</evidence>
<organism evidence="7 8">
    <name type="scientific">Candidatus Coprenecus avistercoris</name>
    <dbReference type="NCBI Taxonomy" id="2840730"/>
    <lineage>
        <taxon>Bacteria</taxon>
        <taxon>Pseudomonadati</taxon>
        <taxon>Bacteroidota</taxon>
        <taxon>Bacteroidia</taxon>
        <taxon>Bacteroidales</taxon>
        <taxon>Rikenellaceae</taxon>
        <taxon>Rikenellaceae incertae sedis</taxon>
        <taxon>Candidatus Coprenecus</taxon>
    </lineage>
</organism>
<dbReference type="InterPro" id="IPR006145">
    <property type="entry name" value="PsdUridine_synth_RsuA/RluA"/>
</dbReference>
<feature type="domain" description="RNA-binding S4" evidence="6">
    <location>
        <begin position="192"/>
        <end position="260"/>
    </location>
</feature>
<feature type="compositionally biased region" description="Basic and acidic residues" evidence="5">
    <location>
        <begin position="64"/>
        <end position="87"/>
    </location>
</feature>
<dbReference type="CDD" id="cd00165">
    <property type="entry name" value="S4"/>
    <property type="match status" value="1"/>
</dbReference>
<gene>
    <name evidence="7" type="ORF">IAC94_08220</name>
</gene>
<feature type="compositionally biased region" description="Basic and acidic residues" evidence="5">
    <location>
        <begin position="150"/>
        <end position="162"/>
    </location>
</feature>
<dbReference type="FunFam" id="3.10.290.10:FF:000003">
    <property type="entry name" value="Pseudouridine synthase"/>
    <property type="match status" value="1"/>
</dbReference>
<evidence type="ECO:0000256" key="4">
    <source>
        <dbReference type="RuleBase" id="RU003887"/>
    </source>
</evidence>
<evidence type="ECO:0000259" key="6">
    <source>
        <dbReference type="SMART" id="SM00363"/>
    </source>
</evidence>
<feature type="region of interest" description="Disordered" evidence="5">
    <location>
        <begin position="1"/>
        <end position="162"/>
    </location>
</feature>
<proteinExistence type="inferred from homology"/>
<dbReference type="Gene3D" id="3.30.70.1560">
    <property type="entry name" value="Alpha-L RNA-binding motif"/>
    <property type="match status" value="1"/>
</dbReference>
<dbReference type="PROSITE" id="PS50889">
    <property type="entry name" value="S4"/>
    <property type="match status" value="1"/>
</dbReference>
<evidence type="ECO:0000256" key="1">
    <source>
        <dbReference type="ARBA" id="ARBA00008348"/>
    </source>
</evidence>
<keyword evidence="3" id="KW-0694">RNA-binding</keyword>
<dbReference type="PROSITE" id="PS01149">
    <property type="entry name" value="PSI_RSU"/>
    <property type="match status" value="1"/>
</dbReference>
<dbReference type="InterPro" id="IPR042092">
    <property type="entry name" value="PsdUridine_s_RsuA/RluB/E/F_cat"/>
</dbReference>
<dbReference type="InterPro" id="IPR000748">
    <property type="entry name" value="PsdUridine_synth_RsuA/RluB/E/F"/>
</dbReference>
<dbReference type="Gene3D" id="3.30.70.580">
    <property type="entry name" value="Pseudouridine synthase I, catalytic domain, N-terminal subdomain"/>
    <property type="match status" value="1"/>
</dbReference>
<dbReference type="CDD" id="cd02870">
    <property type="entry name" value="PseudoU_synth_RsuA_like"/>
    <property type="match status" value="1"/>
</dbReference>
<feature type="compositionally biased region" description="Basic and acidic residues" evidence="5">
    <location>
        <begin position="1"/>
        <end position="54"/>
    </location>
</feature>
<name>A0A9D1J7A5_9BACT</name>
<evidence type="ECO:0000256" key="2">
    <source>
        <dbReference type="ARBA" id="ARBA00023235"/>
    </source>
</evidence>
<dbReference type="InterPro" id="IPR036986">
    <property type="entry name" value="S4_RNA-bd_sf"/>
</dbReference>
<dbReference type="EC" id="5.4.99.-" evidence="4"/>
<dbReference type="AlphaFoldDB" id="A0A9D1J7A5"/>
<feature type="compositionally biased region" description="Basic and acidic residues" evidence="5">
    <location>
        <begin position="95"/>
        <end position="123"/>
    </location>
</feature>
<comment type="similarity">
    <text evidence="1 4">Belongs to the pseudouridine synthase RsuA family.</text>
</comment>
<dbReference type="Pfam" id="PF01479">
    <property type="entry name" value="S4"/>
    <property type="match status" value="1"/>
</dbReference>
<dbReference type="GO" id="GO:0003723">
    <property type="term" value="F:RNA binding"/>
    <property type="evidence" value="ECO:0007669"/>
    <property type="project" value="UniProtKB-KW"/>
</dbReference>
<feature type="compositionally biased region" description="Gly residues" evidence="5">
    <location>
        <begin position="124"/>
        <end position="137"/>
    </location>
</feature>
<dbReference type="InterPro" id="IPR018496">
    <property type="entry name" value="PsdUridine_synth_RsuA/RluB_CS"/>
</dbReference>
<evidence type="ECO:0000313" key="8">
    <source>
        <dbReference type="Proteomes" id="UP000886744"/>
    </source>
</evidence>
<reference evidence="7" key="1">
    <citation type="submission" date="2020-10" db="EMBL/GenBank/DDBJ databases">
        <authorList>
            <person name="Gilroy R."/>
        </authorList>
    </citation>
    <scope>NUCLEOTIDE SEQUENCE</scope>
    <source>
        <strain evidence="7">ChiHjej13B12-12457</strain>
    </source>
</reference>
<dbReference type="InterPro" id="IPR050343">
    <property type="entry name" value="RsuA_PseudoU_synthase"/>
</dbReference>
<dbReference type="InterPro" id="IPR020103">
    <property type="entry name" value="PsdUridine_synth_cat_dom_sf"/>
</dbReference>
<dbReference type="Proteomes" id="UP000886744">
    <property type="component" value="Unassembled WGS sequence"/>
</dbReference>
<evidence type="ECO:0000256" key="5">
    <source>
        <dbReference type="SAM" id="MobiDB-lite"/>
    </source>
</evidence>
<dbReference type="EMBL" id="DVHI01000100">
    <property type="protein sequence ID" value="HIR63487.1"/>
    <property type="molecule type" value="Genomic_DNA"/>
</dbReference>
<reference evidence="7" key="2">
    <citation type="journal article" date="2021" name="PeerJ">
        <title>Extensive microbial diversity within the chicken gut microbiome revealed by metagenomics and culture.</title>
        <authorList>
            <person name="Gilroy R."/>
            <person name="Ravi A."/>
            <person name="Getino M."/>
            <person name="Pursley I."/>
            <person name="Horton D.L."/>
            <person name="Alikhan N.F."/>
            <person name="Baker D."/>
            <person name="Gharbi K."/>
            <person name="Hall N."/>
            <person name="Watson M."/>
            <person name="Adriaenssens E.M."/>
            <person name="Foster-Nyarko E."/>
            <person name="Jarju S."/>
            <person name="Secka A."/>
            <person name="Antonio M."/>
            <person name="Oren A."/>
            <person name="Chaudhuri R.R."/>
            <person name="La Ragione R."/>
            <person name="Hildebrand F."/>
            <person name="Pallen M.J."/>
        </authorList>
    </citation>
    <scope>NUCLEOTIDE SEQUENCE</scope>
    <source>
        <strain evidence="7">ChiHjej13B12-12457</strain>
    </source>
</reference>
<dbReference type="InterPro" id="IPR020094">
    <property type="entry name" value="TruA/RsuA/RluB/E/F_N"/>
</dbReference>
<comment type="caution">
    <text evidence="7">The sequence shown here is derived from an EMBL/GenBank/DDBJ whole genome shotgun (WGS) entry which is preliminary data.</text>
</comment>
<keyword evidence="2 4" id="KW-0413">Isomerase</keyword>
<protein>
    <recommendedName>
        <fullName evidence="4">Pseudouridine synthase</fullName>
        <ecNumber evidence="4">5.4.99.-</ecNumber>
    </recommendedName>
</protein>
<dbReference type="PANTHER" id="PTHR47683:SF2">
    <property type="entry name" value="RNA-BINDING S4 DOMAIN-CONTAINING PROTEIN"/>
    <property type="match status" value="1"/>
</dbReference>
<dbReference type="SUPFAM" id="SSF55174">
    <property type="entry name" value="Alpha-L RNA-binding motif"/>
    <property type="match status" value="1"/>
</dbReference>
<sequence>MRPRIRRSETREGQDRADYRKTEHSDYRASGERPSFRPRRSFDRNGEGRPEGRFSKPGQHGGNFHRDNDRQDFRSDRPGYGGRRQDGAGKPGFRGGDRPALRGGDKPGFRGDKSGFHGGDKPGFRGGKSGFGGGKPGFRGKSGKPFVGGDRPDRQFKERRGFEHRLRSEHPGMEKPRVPQTPAVVKEDDGMVRLNKFIANSGICSRREADEYISAGLVTVNGQVVTEMGVKVNPAEDDVRFNGERLRGEKKVYVLLNKPKDFVTTTSDPHADKNVMQLISRDMCPERIFPVGRLDKSTTGVLLLTNDGELAEKLTHPSFQKKKIYQVTLDKNLKPEDMDRLVQGVDLEDGPAYADEVAYNGDDRSIVGIEIHSGRNRIVRRMFEALGYRVRKLDRVYFAGLTKKNLRRGQWRFLSEEEVTMLKLNFYE</sequence>
<dbReference type="Gene3D" id="3.10.290.10">
    <property type="entry name" value="RNA-binding S4 domain"/>
    <property type="match status" value="1"/>
</dbReference>